<dbReference type="OrthoDB" id="19653at2759"/>
<dbReference type="GO" id="GO:0052689">
    <property type="term" value="F:carboxylic ester hydrolase activity"/>
    <property type="evidence" value="ECO:0007669"/>
    <property type="project" value="UniProtKB-KW"/>
</dbReference>
<feature type="domain" description="Carboxylesterase type B" evidence="7">
    <location>
        <begin position="582"/>
        <end position="1121"/>
    </location>
</feature>
<reference evidence="8" key="1">
    <citation type="submission" date="2016-07" db="EMBL/GenBank/DDBJ databases">
        <authorList>
            <person name="Bretaudeau A."/>
        </authorList>
    </citation>
    <scope>NUCLEOTIDE SEQUENCE</scope>
    <source>
        <strain evidence="8">Rice</strain>
        <tissue evidence="8">Whole body</tissue>
    </source>
</reference>
<dbReference type="Gene3D" id="3.40.50.1820">
    <property type="entry name" value="alpha/beta hydrolase"/>
    <property type="match status" value="2"/>
</dbReference>
<keyword evidence="2" id="KW-0719">Serine esterase</keyword>
<keyword evidence="6" id="KW-0732">Signal</keyword>
<dbReference type="PANTHER" id="PTHR43142:SF1">
    <property type="entry name" value="CARBOXYLIC ESTER HYDROLASE"/>
    <property type="match status" value="1"/>
</dbReference>
<dbReference type="Pfam" id="PF00135">
    <property type="entry name" value="COesterase"/>
    <property type="match status" value="2"/>
</dbReference>
<dbReference type="AlphaFoldDB" id="A0A2H1WPZ4"/>
<feature type="chain" id="PRO_5013628385" evidence="6">
    <location>
        <begin position="22"/>
        <end position="1185"/>
    </location>
</feature>
<comment type="similarity">
    <text evidence="1">Belongs to the type-B carboxylesterase/lipase family.</text>
</comment>
<dbReference type="InterPro" id="IPR002018">
    <property type="entry name" value="CarbesteraseB"/>
</dbReference>
<dbReference type="InterPro" id="IPR029058">
    <property type="entry name" value="AB_hydrolase_fold"/>
</dbReference>
<gene>
    <name evidence="8" type="ORF">SFRICE_020655</name>
</gene>
<protein>
    <submittedName>
        <fullName evidence="8">SFRICE_020655</fullName>
    </submittedName>
</protein>
<dbReference type="PROSITE" id="PS00941">
    <property type="entry name" value="CARBOXYLESTERASE_B_2"/>
    <property type="match status" value="1"/>
</dbReference>
<dbReference type="PANTHER" id="PTHR43142">
    <property type="entry name" value="CARBOXYLIC ESTER HYDROLASE"/>
    <property type="match status" value="1"/>
</dbReference>
<feature type="region of interest" description="Disordered" evidence="5">
    <location>
        <begin position="305"/>
        <end position="325"/>
    </location>
</feature>
<name>A0A2H1WPZ4_SPOFR</name>
<dbReference type="InterPro" id="IPR019819">
    <property type="entry name" value="Carboxylesterase_B_CS"/>
</dbReference>
<evidence type="ECO:0000313" key="8">
    <source>
        <dbReference type="EMBL" id="SOQ55032.1"/>
    </source>
</evidence>
<evidence type="ECO:0000256" key="6">
    <source>
        <dbReference type="SAM" id="SignalP"/>
    </source>
</evidence>
<sequence>MEGIRPYLVILLLFFINKTQADIVVDTTLGKVAGIEVKSVIKDEKYYSFMGIPYAKPPLGKHRFLAPEPHEGWTDVLEAKKERKTCSQMNLPMRPLKKHGFCGQDDCLTLSIYTPKLPSNNELSMPVVVFLYNEHFKVSHNASREYGPDFFVKEDVIVVSIQHRLGSFGFLAFNDEKLPGNNGIRDVILALKWLQQNIHNFGGDPYSITLMGVDGGAAMAELLLLSPKAKGLFSKVILQSGTAWNPVYMPPNPVDKATALAKQLERTAVTSTNLLEELSSLSSMDIANAESLSVDADEGRRIQSGSVPFGPVVEPDHPEAIITSRPENGPIDIDIPVMIGYNSRESIEINERFLRKPQYLTFADRDFLMAFPIKVDYHFELNTNSYRKAVEEIKEFYFDEAYVKVSKPGEYLTYVSDVMVFYPIDYALRKYVNESSSSVYYYTFDYSGELNMRKNNVMEEAVTMEGTWGATTGDELCYLFVCKPISKLYKKILEDEEAEELKVIRNMVKLWTNFAKSGNPTPQGSDFVWTPASKEDKDCLVISDELQMKKNLHADRIKFWDDFLAKYKEIAVDGCVCEETIEVGLKQGVVVGKVEKTILKKQDFYTFKGIPFAETPVGELRFQPPKPHDGWSGNLEAFENKPTCMQFSSRMRNKEPFGISGSEDCLYASVFTPDVKGNAPVIVFDYNDQFRTWFNGTDTYSPDFLVEEGVVVVTISHRLAILGYLTTEDGVIKGNNGLRDFILGLEWIKQNIDKFGGDPSKVTIVGSRGGAALAEILLYTEKAKGLFSGAILQSGTALEAMYFYKEPKKKAFDLGAALNITAANSKELLEELQKLDAETILQAEVKTIDVTYIDKYQISNFPYAPTIEYGIEDAVLSELPEKSKIVNDVPVIIGFNSREGLDMVSNLIIEPKLLTDNAEKHILKLPIRTNFRFVQNSKPYKEAGRDIVNFYLADKSLHYANILEYAVFVADCLQNYPIDLTAHKLAESLSSPVYYYLFDFRGQWNENSQNIMALARTTMGHHGATVGDELCYLFVCSRIKKSYDQMLNLPSEQNELKVTKRMVRLWSNFARTGNPTPSKDDEVLKGLTWKPMGKDSETNYLHMTKLFRMKTNPLGERKKFWEDFLEKYSQMAVDGVIGSEETVEVEEPEEAAKPVEAEEPVESVESAFPGEPAVPINIVDNHEEL</sequence>
<evidence type="ECO:0000256" key="2">
    <source>
        <dbReference type="ARBA" id="ARBA00022487"/>
    </source>
</evidence>
<feature type="signal peptide" evidence="6">
    <location>
        <begin position="1"/>
        <end position="21"/>
    </location>
</feature>
<organism evidence="8">
    <name type="scientific">Spodoptera frugiperda</name>
    <name type="common">Fall armyworm</name>
    <dbReference type="NCBI Taxonomy" id="7108"/>
    <lineage>
        <taxon>Eukaryota</taxon>
        <taxon>Metazoa</taxon>
        <taxon>Ecdysozoa</taxon>
        <taxon>Arthropoda</taxon>
        <taxon>Hexapoda</taxon>
        <taxon>Insecta</taxon>
        <taxon>Pterygota</taxon>
        <taxon>Neoptera</taxon>
        <taxon>Endopterygota</taxon>
        <taxon>Lepidoptera</taxon>
        <taxon>Glossata</taxon>
        <taxon>Ditrysia</taxon>
        <taxon>Noctuoidea</taxon>
        <taxon>Noctuidae</taxon>
        <taxon>Amphipyrinae</taxon>
        <taxon>Spodoptera</taxon>
    </lineage>
</organism>
<accession>A0A2H1WPZ4</accession>
<evidence type="ECO:0000259" key="7">
    <source>
        <dbReference type="Pfam" id="PF00135"/>
    </source>
</evidence>
<evidence type="ECO:0000256" key="3">
    <source>
        <dbReference type="ARBA" id="ARBA00022801"/>
    </source>
</evidence>
<feature type="region of interest" description="Disordered" evidence="5">
    <location>
        <begin position="1143"/>
        <end position="1185"/>
    </location>
</feature>
<dbReference type="EMBL" id="ODYU01010136">
    <property type="protein sequence ID" value="SOQ55032.1"/>
    <property type="molecule type" value="Genomic_DNA"/>
</dbReference>
<evidence type="ECO:0000256" key="4">
    <source>
        <dbReference type="ARBA" id="ARBA00023180"/>
    </source>
</evidence>
<evidence type="ECO:0000256" key="1">
    <source>
        <dbReference type="ARBA" id="ARBA00005964"/>
    </source>
</evidence>
<keyword evidence="4" id="KW-0325">Glycoprotein</keyword>
<feature type="domain" description="Carboxylesterase type B" evidence="7">
    <location>
        <begin position="23"/>
        <end position="560"/>
    </location>
</feature>
<proteinExistence type="inferred from homology"/>
<dbReference type="SUPFAM" id="SSF53474">
    <property type="entry name" value="alpha/beta-Hydrolases"/>
    <property type="match status" value="2"/>
</dbReference>
<evidence type="ECO:0000256" key="5">
    <source>
        <dbReference type="SAM" id="MobiDB-lite"/>
    </source>
</evidence>
<keyword evidence="3" id="KW-0378">Hydrolase</keyword>